<reference evidence="2 3" key="3">
    <citation type="journal article" date="2013" name="Rice">
        <title>Improvement of the Oryza sativa Nipponbare reference genome using next generation sequence and optical map data.</title>
        <authorList>
            <person name="Kawahara Y."/>
            <person name="de la Bastide M."/>
            <person name="Hamilton J.P."/>
            <person name="Kanamori H."/>
            <person name="McCombie W.R."/>
            <person name="Ouyang S."/>
            <person name="Schwartz D.C."/>
            <person name="Tanaka T."/>
            <person name="Wu J."/>
            <person name="Zhou S."/>
            <person name="Childs K.L."/>
            <person name="Davidson R.M."/>
            <person name="Lin H."/>
            <person name="Quesada-Ocampo L."/>
            <person name="Vaillancourt B."/>
            <person name="Sakai H."/>
            <person name="Lee S.S."/>
            <person name="Kim J."/>
            <person name="Numa H."/>
            <person name="Itoh T."/>
            <person name="Buell C.R."/>
            <person name="Matsumoto T."/>
        </authorList>
    </citation>
    <scope>NUCLEOTIDE SEQUENCE [LARGE SCALE GENOMIC DNA]</scope>
    <source>
        <strain evidence="3">cv. Nipponbare</strain>
    </source>
</reference>
<keyword evidence="3" id="KW-1185">Reference proteome</keyword>
<dbReference type="InParanoid" id="A0A0P0V0W0"/>
<accession>A0A0P0V0W0</accession>
<sequence length="230" mass="24904">MEGEAGVLVGVPPALRRDAAGVLAGGGREGRDGGALDDGDAVAEDEVDGAGDAAVAVELAEGVRVERVLVALDGDAEEGGAIGVDAQRHRLVRRRPRRVPNRHVPCDEPRPRHRKRGAPEGGPAGGHAPAAGDDRLPHPLADDDDVRLLLPHLHVLLVHPSLHVDHVPPPAVARRPRHRLAHRPPPPAPVLRHHHVHAHRLPSRRRRPPSSARRRDLLLDIVDDVRHPWR</sequence>
<evidence type="ECO:0000313" key="3">
    <source>
        <dbReference type="Proteomes" id="UP000059680"/>
    </source>
</evidence>
<dbReference type="EMBL" id="AP014957">
    <property type="protein sequence ID" value="BAS71379.1"/>
    <property type="molecule type" value="Genomic_DNA"/>
</dbReference>
<dbReference type="PaxDb" id="39947-A0A0P0V0W0"/>
<proteinExistence type="predicted"/>
<feature type="region of interest" description="Disordered" evidence="1">
    <location>
        <begin position="94"/>
        <end position="139"/>
    </location>
</feature>
<evidence type="ECO:0000313" key="2">
    <source>
        <dbReference type="EMBL" id="BAS71379.1"/>
    </source>
</evidence>
<reference evidence="2 3" key="2">
    <citation type="journal article" date="2013" name="Plant Cell Physiol.">
        <title>Rice Annotation Project Database (RAP-DB): an integrative and interactive database for rice genomics.</title>
        <authorList>
            <person name="Sakai H."/>
            <person name="Lee S.S."/>
            <person name="Tanaka T."/>
            <person name="Numa H."/>
            <person name="Kim J."/>
            <person name="Kawahara Y."/>
            <person name="Wakimoto H."/>
            <person name="Yang C.C."/>
            <person name="Iwamoto M."/>
            <person name="Abe T."/>
            <person name="Yamada Y."/>
            <person name="Muto A."/>
            <person name="Inokuchi H."/>
            <person name="Ikemura T."/>
            <person name="Matsumoto T."/>
            <person name="Sasaki T."/>
            <person name="Itoh T."/>
        </authorList>
    </citation>
    <scope>NUCLEOTIDE SEQUENCE [LARGE SCALE GENOMIC DNA]</scope>
    <source>
        <strain evidence="3">cv. Nipponbare</strain>
    </source>
</reference>
<protein>
    <submittedName>
        <fullName evidence="2">Os01g0254350 protein</fullName>
    </submittedName>
</protein>
<organism evidence="2 3">
    <name type="scientific">Oryza sativa subsp. japonica</name>
    <name type="common">Rice</name>
    <dbReference type="NCBI Taxonomy" id="39947"/>
    <lineage>
        <taxon>Eukaryota</taxon>
        <taxon>Viridiplantae</taxon>
        <taxon>Streptophyta</taxon>
        <taxon>Embryophyta</taxon>
        <taxon>Tracheophyta</taxon>
        <taxon>Spermatophyta</taxon>
        <taxon>Magnoliopsida</taxon>
        <taxon>Liliopsida</taxon>
        <taxon>Poales</taxon>
        <taxon>Poaceae</taxon>
        <taxon>BOP clade</taxon>
        <taxon>Oryzoideae</taxon>
        <taxon>Oryzeae</taxon>
        <taxon>Oryzinae</taxon>
        <taxon>Oryza</taxon>
        <taxon>Oryza sativa</taxon>
    </lineage>
</organism>
<reference evidence="3" key="1">
    <citation type="journal article" date="2005" name="Nature">
        <title>The map-based sequence of the rice genome.</title>
        <authorList>
            <consortium name="International rice genome sequencing project (IRGSP)"/>
            <person name="Matsumoto T."/>
            <person name="Wu J."/>
            <person name="Kanamori H."/>
            <person name="Katayose Y."/>
            <person name="Fujisawa M."/>
            <person name="Namiki N."/>
            <person name="Mizuno H."/>
            <person name="Yamamoto K."/>
            <person name="Antonio B.A."/>
            <person name="Baba T."/>
            <person name="Sakata K."/>
            <person name="Nagamura Y."/>
            <person name="Aoki H."/>
            <person name="Arikawa K."/>
            <person name="Arita K."/>
            <person name="Bito T."/>
            <person name="Chiden Y."/>
            <person name="Fujitsuka N."/>
            <person name="Fukunaka R."/>
            <person name="Hamada M."/>
            <person name="Harada C."/>
            <person name="Hayashi A."/>
            <person name="Hijishita S."/>
            <person name="Honda M."/>
            <person name="Hosokawa S."/>
            <person name="Ichikawa Y."/>
            <person name="Idonuma A."/>
            <person name="Iijima M."/>
            <person name="Ikeda M."/>
            <person name="Ikeno M."/>
            <person name="Ito K."/>
            <person name="Ito S."/>
            <person name="Ito T."/>
            <person name="Ito Y."/>
            <person name="Ito Y."/>
            <person name="Iwabuchi A."/>
            <person name="Kamiya K."/>
            <person name="Karasawa W."/>
            <person name="Kurita K."/>
            <person name="Katagiri S."/>
            <person name="Kikuta A."/>
            <person name="Kobayashi H."/>
            <person name="Kobayashi N."/>
            <person name="Machita K."/>
            <person name="Maehara T."/>
            <person name="Masukawa M."/>
            <person name="Mizubayashi T."/>
            <person name="Mukai Y."/>
            <person name="Nagasaki H."/>
            <person name="Nagata Y."/>
            <person name="Naito S."/>
            <person name="Nakashima M."/>
            <person name="Nakama Y."/>
            <person name="Nakamichi Y."/>
            <person name="Nakamura M."/>
            <person name="Meguro A."/>
            <person name="Negishi M."/>
            <person name="Ohta I."/>
            <person name="Ohta T."/>
            <person name="Okamoto M."/>
            <person name="Ono N."/>
            <person name="Saji S."/>
            <person name="Sakaguchi M."/>
            <person name="Sakai K."/>
            <person name="Shibata M."/>
            <person name="Shimokawa T."/>
            <person name="Song J."/>
            <person name="Takazaki Y."/>
            <person name="Terasawa K."/>
            <person name="Tsugane M."/>
            <person name="Tsuji K."/>
            <person name="Ueda S."/>
            <person name="Waki K."/>
            <person name="Yamagata H."/>
            <person name="Yamamoto M."/>
            <person name="Yamamoto S."/>
            <person name="Yamane H."/>
            <person name="Yoshiki S."/>
            <person name="Yoshihara R."/>
            <person name="Yukawa K."/>
            <person name="Zhong H."/>
            <person name="Yano M."/>
            <person name="Yuan Q."/>
            <person name="Ouyang S."/>
            <person name="Liu J."/>
            <person name="Jones K.M."/>
            <person name="Gansberger K."/>
            <person name="Moffat K."/>
            <person name="Hill J."/>
            <person name="Bera J."/>
            <person name="Fadrosh D."/>
            <person name="Jin S."/>
            <person name="Johri S."/>
            <person name="Kim M."/>
            <person name="Overton L."/>
            <person name="Reardon M."/>
            <person name="Tsitrin T."/>
            <person name="Vuong H."/>
            <person name="Weaver B."/>
            <person name="Ciecko A."/>
            <person name="Tallon L."/>
            <person name="Jackson J."/>
            <person name="Pai G."/>
            <person name="Aken S.V."/>
            <person name="Utterback T."/>
            <person name="Reidmuller S."/>
            <person name="Feldblyum T."/>
            <person name="Hsiao J."/>
            <person name="Zismann V."/>
            <person name="Iobst S."/>
            <person name="de Vazeille A.R."/>
            <person name="Buell C.R."/>
            <person name="Ying K."/>
            <person name="Li Y."/>
            <person name="Lu T."/>
            <person name="Huang Y."/>
            <person name="Zhao Q."/>
            <person name="Feng Q."/>
            <person name="Zhang L."/>
            <person name="Zhu J."/>
            <person name="Weng Q."/>
            <person name="Mu J."/>
            <person name="Lu Y."/>
            <person name="Fan D."/>
            <person name="Liu Y."/>
            <person name="Guan J."/>
            <person name="Zhang Y."/>
            <person name="Yu S."/>
            <person name="Liu X."/>
            <person name="Zhang Y."/>
            <person name="Hong G."/>
            <person name="Han B."/>
            <person name="Choisne N."/>
            <person name="Demange N."/>
            <person name="Orjeda G."/>
            <person name="Samain S."/>
            <person name="Cattolico L."/>
            <person name="Pelletier E."/>
            <person name="Couloux A."/>
            <person name="Segurens B."/>
            <person name="Wincker P."/>
            <person name="D'Hont A."/>
            <person name="Scarpelli C."/>
            <person name="Weissenbach J."/>
            <person name="Salanoubat M."/>
            <person name="Quetier F."/>
            <person name="Yu Y."/>
            <person name="Kim H.R."/>
            <person name="Rambo T."/>
            <person name="Currie J."/>
            <person name="Collura K."/>
            <person name="Luo M."/>
            <person name="Yang T."/>
            <person name="Ammiraju J.S.S."/>
            <person name="Engler F."/>
            <person name="Soderlund C."/>
            <person name="Wing R.A."/>
            <person name="Palmer L.E."/>
            <person name="de la Bastide M."/>
            <person name="Spiegel L."/>
            <person name="Nascimento L."/>
            <person name="Zutavern T."/>
            <person name="O'Shaughnessy A."/>
            <person name="Dike S."/>
            <person name="Dedhia N."/>
            <person name="Preston R."/>
            <person name="Balija V."/>
            <person name="McCombie W.R."/>
            <person name="Chow T."/>
            <person name="Chen H."/>
            <person name="Chung M."/>
            <person name="Chen C."/>
            <person name="Shaw J."/>
            <person name="Wu H."/>
            <person name="Hsiao K."/>
            <person name="Chao Y."/>
            <person name="Chu M."/>
            <person name="Cheng C."/>
            <person name="Hour A."/>
            <person name="Lee P."/>
            <person name="Lin S."/>
            <person name="Lin Y."/>
            <person name="Liou J."/>
            <person name="Liu S."/>
            <person name="Hsing Y."/>
            <person name="Raghuvanshi S."/>
            <person name="Mohanty A."/>
            <person name="Bharti A.K."/>
            <person name="Gaur A."/>
            <person name="Gupta V."/>
            <person name="Kumar D."/>
            <person name="Ravi V."/>
            <person name="Vij S."/>
            <person name="Kapur A."/>
            <person name="Khurana P."/>
            <person name="Khurana P."/>
            <person name="Khurana J.P."/>
            <person name="Tyagi A.K."/>
            <person name="Gaikwad K."/>
            <person name="Singh A."/>
            <person name="Dalal V."/>
            <person name="Srivastava S."/>
            <person name="Dixit A."/>
            <person name="Pal A.K."/>
            <person name="Ghazi I.A."/>
            <person name="Yadav M."/>
            <person name="Pandit A."/>
            <person name="Bhargava A."/>
            <person name="Sureshbabu K."/>
            <person name="Batra K."/>
            <person name="Sharma T.R."/>
            <person name="Mohapatra T."/>
            <person name="Singh N.K."/>
            <person name="Messing J."/>
            <person name="Nelson A.B."/>
            <person name="Fuks G."/>
            <person name="Kavchok S."/>
            <person name="Keizer G."/>
            <person name="Linton E."/>
            <person name="Llaca V."/>
            <person name="Song R."/>
            <person name="Tanyolac B."/>
            <person name="Young S."/>
            <person name="Ho-Il K."/>
            <person name="Hahn J.H."/>
            <person name="Sangsakoo G."/>
            <person name="Vanavichit A."/>
            <person name="de Mattos Luiz.A.T."/>
            <person name="Zimmer P.D."/>
            <person name="Malone G."/>
            <person name="Dellagostin O."/>
            <person name="de Oliveira A.C."/>
            <person name="Bevan M."/>
            <person name="Bancroft I."/>
            <person name="Minx P."/>
            <person name="Cordum H."/>
            <person name="Wilson R."/>
            <person name="Cheng Z."/>
            <person name="Jin W."/>
            <person name="Jiang J."/>
            <person name="Leong S.A."/>
            <person name="Iwama H."/>
            <person name="Gojobori T."/>
            <person name="Itoh T."/>
            <person name="Niimura Y."/>
            <person name="Fujii Y."/>
            <person name="Habara T."/>
            <person name="Sakai H."/>
            <person name="Sato Y."/>
            <person name="Wilson G."/>
            <person name="Kumar K."/>
            <person name="McCouch S."/>
            <person name="Juretic N."/>
            <person name="Hoen D."/>
            <person name="Wright S."/>
            <person name="Bruskiewich R."/>
            <person name="Bureau T."/>
            <person name="Miyao A."/>
            <person name="Hirochika H."/>
            <person name="Nishikawa T."/>
            <person name="Kadowaki K."/>
            <person name="Sugiura M."/>
            <person name="Burr B."/>
            <person name="Sasaki T."/>
        </authorList>
    </citation>
    <scope>NUCLEOTIDE SEQUENCE [LARGE SCALE GENOMIC DNA]</scope>
    <source>
        <strain evidence="3">cv. Nipponbare</strain>
    </source>
</reference>
<gene>
    <name evidence="2" type="ordered locus">Os01g0254350</name>
    <name evidence="2" type="ORF">OSNPB_010254350</name>
</gene>
<feature type="compositionally biased region" description="Basic residues" evidence="1">
    <location>
        <begin position="191"/>
        <end position="208"/>
    </location>
</feature>
<dbReference type="Proteomes" id="UP000059680">
    <property type="component" value="Chromosome 1"/>
</dbReference>
<name>A0A0P0V0W0_ORYSJ</name>
<feature type="region of interest" description="Disordered" evidence="1">
    <location>
        <begin position="178"/>
        <end position="212"/>
    </location>
</feature>
<evidence type="ECO:0000256" key="1">
    <source>
        <dbReference type="SAM" id="MobiDB-lite"/>
    </source>
</evidence>
<dbReference type="Gramene" id="Os01t0254350-00">
    <property type="protein sequence ID" value="Os01t0254350-00"/>
    <property type="gene ID" value="Os01g0254350"/>
</dbReference>
<dbReference type="AlphaFoldDB" id="A0A0P0V0W0"/>